<dbReference type="SUPFAM" id="SSF53756">
    <property type="entry name" value="UDP-Glycosyltransferase/glycogen phosphorylase"/>
    <property type="match status" value="1"/>
</dbReference>
<reference evidence="3" key="1">
    <citation type="submission" date="2022-06" db="EMBL/GenBank/DDBJ databases">
        <title>Diverse halophilic archaea isolated from saline environments.</title>
        <authorList>
            <person name="Cui H.-L."/>
        </authorList>
    </citation>
    <scope>NUCLEOTIDE SEQUENCE</scope>
    <source>
        <strain evidence="3">WLHS1</strain>
    </source>
</reference>
<dbReference type="InterPro" id="IPR050194">
    <property type="entry name" value="Glycosyltransferase_grp1"/>
</dbReference>
<gene>
    <name evidence="3" type="ORF">NGM29_05910</name>
</gene>
<name>A0A9E7ND67_9EURY</name>
<dbReference type="GeneID" id="73289562"/>
<feature type="domain" description="Glycosyltransferase subfamily 4-like N-terminal" evidence="2">
    <location>
        <begin position="32"/>
        <end position="190"/>
    </location>
</feature>
<keyword evidence="4" id="KW-1185">Reference proteome</keyword>
<dbReference type="AlphaFoldDB" id="A0A9E7ND67"/>
<evidence type="ECO:0000259" key="2">
    <source>
        <dbReference type="Pfam" id="PF13579"/>
    </source>
</evidence>
<proteinExistence type="predicted"/>
<dbReference type="GO" id="GO:0016757">
    <property type="term" value="F:glycosyltransferase activity"/>
    <property type="evidence" value="ECO:0007669"/>
    <property type="project" value="InterPro"/>
</dbReference>
<evidence type="ECO:0000313" key="4">
    <source>
        <dbReference type="Proteomes" id="UP001056855"/>
    </source>
</evidence>
<evidence type="ECO:0000259" key="1">
    <source>
        <dbReference type="Pfam" id="PF00534"/>
    </source>
</evidence>
<dbReference type="Proteomes" id="UP001056855">
    <property type="component" value="Chromosome"/>
</dbReference>
<dbReference type="Pfam" id="PF13579">
    <property type="entry name" value="Glyco_trans_4_4"/>
    <property type="match status" value="1"/>
</dbReference>
<dbReference type="InterPro" id="IPR028098">
    <property type="entry name" value="Glyco_trans_4-like_N"/>
</dbReference>
<dbReference type="Gene3D" id="3.40.50.2000">
    <property type="entry name" value="Glycogen Phosphorylase B"/>
    <property type="match status" value="2"/>
</dbReference>
<feature type="domain" description="Glycosyl transferase family 1" evidence="1">
    <location>
        <begin position="215"/>
        <end position="335"/>
    </location>
</feature>
<dbReference type="InterPro" id="IPR001296">
    <property type="entry name" value="Glyco_trans_1"/>
</dbReference>
<dbReference type="PANTHER" id="PTHR45947">
    <property type="entry name" value="SULFOQUINOVOSYL TRANSFERASE SQD2"/>
    <property type="match status" value="1"/>
</dbReference>
<sequence>MSNQDPEKNISVLLLAEDFYPKKSGGAFIDWNVAKHLTDCGDNVTVVTTRIAGTKSREAASNVDIRRPFPGSPENTQPNSLYGQLRRILFVFLVFPYLIRLMWNREFDVIYSTNHLFHPLAAVLRVLFGVPLVTFVGYSPSIHDNVSLTDPLVLLERMNFRFFMGDRALCRTPSIEKEISRLSGVPIARLEGIVDPEEVNTAITQEDTVKLPPENETEDTVWLIFVGRLTTLKNPIKAVDLLSNLPEDYSLLLIGHGPQRDAVEDSIHQKSLDERVFLAGQLPHKQTLRAIHGSDLLLLPSKMESYGAVVFEALSLNTPVLATPVGILPSINHPHLTIAQEEEFEKILPKVDLETNTGVDDETLERFSVNRFTREARAHLIKVTS</sequence>
<evidence type="ECO:0000313" key="3">
    <source>
        <dbReference type="EMBL" id="UTF54800.1"/>
    </source>
</evidence>
<protein>
    <submittedName>
        <fullName evidence="3">Glycosyltransferase family 4 protein</fullName>
    </submittedName>
</protein>
<organism evidence="3 4">
    <name type="scientific">Natronosalvus rutilus</name>
    <dbReference type="NCBI Taxonomy" id="2953753"/>
    <lineage>
        <taxon>Archaea</taxon>
        <taxon>Methanobacteriati</taxon>
        <taxon>Methanobacteriota</taxon>
        <taxon>Stenosarchaea group</taxon>
        <taxon>Halobacteria</taxon>
        <taxon>Halobacteriales</taxon>
        <taxon>Natrialbaceae</taxon>
        <taxon>Natronosalvus</taxon>
    </lineage>
</organism>
<dbReference type="Pfam" id="PF00534">
    <property type="entry name" value="Glycos_transf_1"/>
    <property type="match status" value="1"/>
</dbReference>
<dbReference type="KEGG" id="sawl:NGM29_05910"/>
<dbReference type="EMBL" id="CP100355">
    <property type="protein sequence ID" value="UTF54800.1"/>
    <property type="molecule type" value="Genomic_DNA"/>
</dbReference>
<dbReference type="CDD" id="cd03801">
    <property type="entry name" value="GT4_PimA-like"/>
    <property type="match status" value="1"/>
</dbReference>
<dbReference type="PANTHER" id="PTHR45947:SF3">
    <property type="entry name" value="SULFOQUINOVOSYL TRANSFERASE SQD2"/>
    <property type="match status" value="1"/>
</dbReference>
<accession>A0A9E7ND67</accession>
<dbReference type="RefSeq" id="WP_254159509.1">
    <property type="nucleotide sequence ID" value="NZ_CP100355.1"/>
</dbReference>